<proteinExistence type="predicted"/>
<accession>A0A811Z2T2</accession>
<sequence length="47" mass="4808">MIWGAAGFAAPGTPRSGQTGDAGETELKANAEKTSGSSIKIMKVEKQ</sequence>
<dbReference type="EMBL" id="CAJHUB010000755">
    <property type="protein sequence ID" value="CAD7683061.1"/>
    <property type="molecule type" value="Genomic_DNA"/>
</dbReference>
<evidence type="ECO:0000313" key="2">
    <source>
        <dbReference type="EMBL" id="CAD7683061.1"/>
    </source>
</evidence>
<protein>
    <submittedName>
        <fullName evidence="2">(raccoon dog) hypothetical protein</fullName>
    </submittedName>
</protein>
<organism evidence="2 3">
    <name type="scientific">Nyctereutes procyonoides</name>
    <name type="common">Raccoon dog</name>
    <name type="synonym">Canis procyonoides</name>
    <dbReference type="NCBI Taxonomy" id="34880"/>
    <lineage>
        <taxon>Eukaryota</taxon>
        <taxon>Metazoa</taxon>
        <taxon>Chordata</taxon>
        <taxon>Craniata</taxon>
        <taxon>Vertebrata</taxon>
        <taxon>Euteleostomi</taxon>
        <taxon>Mammalia</taxon>
        <taxon>Eutheria</taxon>
        <taxon>Laurasiatheria</taxon>
        <taxon>Carnivora</taxon>
        <taxon>Caniformia</taxon>
        <taxon>Canidae</taxon>
        <taxon>Nyctereutes</taxon>
    </lineage>
</organism>
<keyword evidence="3" id="KW-1185">Reference proteome</keyword>
<feature type="region of interest" description="Disordered" evidence="1">
    <location>
        <begin position="1"/>
        <end position="47"/>
    </location>
</feature>
<reference evidence="2" key="1">
    <citation type="submission" date="2020-12" db="EMBL/GenBank/DDBJ databases">
        <authorList>
            <consortium name="Molecular Ecology Group"/>
        </authorList>
    </citation>
    <scope>NUCLEOTIDE SEQUENCE</scope>
    <source>
        <strain evidence="2">TBG_1078</strain>
    </source>
</reference>
<gene>
    <name evidence="2" type="ORF">NYPRO_LOCUS15853</name>
</gene>
<name>A0A811Z2T2_NYCPR</name>
<evidence type="ECO:0000256" key="1">
    <source>
        <dbReference type="SAM" id="MobiDB-lite"/>
    </source>
</evidence>
<dbReference type="Proteomes" id="UP000645828">
    <property type="component" value="Unassembled WGS sequence"/>
</dbReference>
<evidence type="ECO:0000313" key="3">
    <source>
        <dbReference type="Proteomes" id="UP000645828"/>
    </source>
</evidence>
<comment type="caution">
    <text evidence="2">The sequence shown here is derived from an EMBL/GenBank/DDBJ whole genome shotgun (WGS) entry which is preliminary data.</text>
</comment>
<dbReference type="AlphaFoldDB" id="A0A811Z2T2"/>